<accession>A0ABV7A657</accession>
<evidence type="ECO:0000313" key="3">
    <source>
        <dbReference type="Proteomes" id="UP001595387"/>
    </source>
</evidence>
<protein>
    <submittedName>
        <fullName evidence="2">Helix-turn-helix domain-containing protein</fullName>
    </submittedName>
</protein>
<dbReference type="Pfam" id="PF12728">
    <property type="entry name" value="HTH_17"/>
    <property type="match status" value="1"/>
</dbReference>
<dbReference type="SUPFAM" id="SSF46955">
    <property type="entry name" value="Putative DNA-binding domain"/>
    <property type="match status" value="1"/>
</dbReference>
<dbReference type="NCBIfam" id="TIGR01764">
    <property type="entry name" value="excise"/>
    <property type="match status" value="1"/>
</dbReference>
<dbReference type="RefSeq" id="WP_390305708.1">
    <property type="nucleotide sequence ID" value="NZ_JBHRRZ010000015.1"/>
</dbReference>
<evidence type="ECO:0000259" key="1">
    <source>
        <dbReference type="Pfam" id="PF12728"/>
    </source>
</evidence>
<evidence type="ECO:0000313" key="2">
    <source>
        <dbReference type="EMBL" id="MFC2948572.1"/>
    </source>
</evidence>
<dbReference type="InterPro" id="IPR041657">
    <property type="entry name" value="HTH_17"/>
</dbReference>
<sequence>MQRYTVKEAAEYLGVHTDTIYTMVRQKEIPHFRIRRRIMFSKEAIDSWIREQEENNVEARDEQASYQPMTLSYY</sequence>
<feature type="domain" description="Helix-turn-helix" evidence="1">
    <location>
        <begin position="4"/>
        <end position="52"/>
    </location>
</feature>
<name>A0ABV7A657_9BACI</name>
<gene>
    <name evidence="2" type="ORF">ACFODW_09490</name>
</gene>
<reference evidence="3" key="1">
    <citation type="journal article" date="2019" name="Int. J. Syst. Evol. Microbiol.">
        <title>The Global Catalogue of Microorganisms (GCM) 10K type strain sequencing project: providing services to taxonomists for standard genome sequencing and annotation.</title>
        <authorList>
            <consortium name="The Broad Institute Genomics Platform"/>
            <consortium name="The Broad Institute Genome Sequencing Center for Infectious Disease"/>
            <person name="Wu L."/>
            <person name="Ma J."/>
        </authorList>
    </citation>
    <scope>NUCLEOTIDE SEQUENCE [LARGE SCALE GENOMIC DNA]</scope>
    <source>
        <strain evidence="3">KCTC 13193</strain>
    </source>
</reference>
<dbReference type="InterPro" id="IPR010093">
    <property type="entry name" value="SinI_DNA-bd"/>
</dbReference>
<dbReference type="InterPro" id="IPR036388">
    <property type="entry name" value="WH-like_DNA-bd_sf"/>
</dbReference>
<dbReference type="InterPro" id="IPR009061">
    <property type="entry name" value="DNA-bd_dom_put_sf"/>
</dbReference>
<dbReference type="Gene3D" id="1.10.10.10">
    <property type="entry name" value="Winged helix-like DNA-binding domain superfamily/Winged helix DNA-binding domain"/>
    <property type="match status" value="1"/>
</dbReference>
<proteinExistence type="predicted"/>
<keyword evidence="3" id="KW-1185">Reference proteome</keyword>
<dbReference type="EMBL" id="JBHRRZ010000015">
    <property type="protein sequence ID" value="MFC2948572.1"/>
    <property type="molecule type" value="Genomic_DNA"/>
</dbReference>
<comment type="caution">
    <text evidence="2">The sequence shown here is derived from an EMBL/GenBank/DDBJ whole genome shotgun (WGS) entry which is preliminary data.</text>
</comment>
<organism evidence="2 3">
    <name type="scientific">Virgibacillus sediminis</name>
    <dbReference type="NCBI Taxonomy" id="202260"/>
    <lineage>
        <taxon>Bacteria</taxon>
        <taxon>Bacillati</taxon>
        <taxon>Bacillota</taxon>
        <taxon>Bacilli</taxon>
        <taxon>Bacillales</taxon>
        <taxon>Bacillaceae</taxon>
        <taxon>Virgibacillus</taxon>
    </lineage>
</organism>
<dbReference type="Proteomes" id="UP001595387">
    <property type="component" value="Unassembled WGS sequence"/>
</dbReference>